<dbReference type="SUPFAM" id="SSF49899">
    <property type="entry name" value="Concanavalin A-like lectins/glucanases"/>
    <property type="match status" value="1"/>
</dbReference>
<reference evidence="5" key="1">
    <citation type="journal article" date="2014" name="Int. J. Syst. Evol. Microbiol.">
        <title>Complete genome sequence of Corynebacterium casei LMG S-19264T (=DSM 44701T), isolated from a smear-ripened cheese.</title>
        <authorList>
            <consortium name="US DOE Joint Genome Institute (JGI-PGF)"/>
            <person name="Walter F."/>
            <person name="Albersmeier A."/>
            <person name="Kalinowski J."/>
            <person name="Ruckert C."/>
        </authorList>
    </citation>
    <scope>NUCLEOTIDE SEQUENCE</scope>
    <source>
        <strain evidence="5">KCTC 12988</strain>
    </source>
</reference>
<gene>
    <name evidence="5" type="ORF">GCM10007100_22140</name>
</gene>
<protein>
    <recommendedName>
        <fullName evidence="7">LamG-like jellyroll fold domain-containing protein</fullName>
    </recommendedName>
</protein>
<evidence type="ECO:0000259" key="4">
    <source>
        <dbReference type="Pfam" id="PF07635"/>
    </source>
</evidence>
<keyword evidence="1" id="KW-0175">Coiled coil</keyword>
<organism evidence="5 6">
    <name type="scientific">Roseibacillus persicicus</name>
    <dbReference type="NCBI Taxonomy" id="454148"/>
    <lineage>
        <taxon>Bacteria</taxon>
        <taxon>Pseudomonadati</taxon>
        <taxon>Verrucomicrobiota</taxon>
        <taxon>Verrucomicrobiia</taxon>
        <taxon>Verrucomicrobiales</taxon>
        <taxon>Verrucomicrobiaceae</taxon>
        <taxon>Roseibacillus</taxon>
    </lineage>
</organism>
<dbReference type="InterPro" id="IPR013320">
    <property type="entry name" value="ConA-like_dom_sf"/>
</dbReference>
<evidence type="ECO:0000259" key="3">
    <source>
        <dbReference type="Pfam" id="PF07587"/>
    </source>
</evidence>
<accession>A0A918WLW2</accession>
<dbReference type="SUPFAM" id="SSF46626">
    <property type="entry name" value="Cytochrome c"/>
    <property type="match status" value="1"/>
</dbReference>
<dbReference type="InterPro" id="IPR022655">
    <property type="entry name" value="DUF1553"/>
</dbReference>
<dbReference type="Pfam" id="PF07583">
    <property type="entry name" value="PSCyt2"/>
    <property type="match status" value="1"/>
</dbReference>
<evidence type="ECO:0000256" key="1">
    <source>
        <dbReference type="SAM" id="Coils"/>
    </source>
</evidence>
<dbReference type="Proteomes" id="UP000644507">
    <property type="component" value="Unassembled WGS sequence"/>
</dbReference>
<evidence type="ECO:0000313" key="5">
    <source>
        <dbReference type="EMBL" id="GHC55185.1"/>
    </source>
</evidence>
<dbReference type="PANTHER" id="PTHR35889:SF3">
    <property type="entry name" value="F-BOX DOMAIN-CONTAINING PROTEIN"/>
    <property type="match status" value="1"/>
</dbReference>
<dbReference type="InterPro" id="IPR011429">
    <property type="entry name" value="Cyt_c_Planctomycete-type"/>
</dbReference>
<dbReference type="InterPro" id="IPR036909">
    <property type="entry name" value="Cyt_c-like_dom_sf"/>
</dbReference>
<dbReference type="Pfam" id="PF07635">
    <property type="entry name" value="PSCyt1"/>
    <property type="match status" value="1"/>
</dbReference>
<evidence type="ECO:0000259" key="2">
    <source>
        <dbReference type="Pfam" id="PF07583"/>
    </source>
</evidence>
<dbReference type="Gene3D" id="2.60.120.200">
    <property type="match status" value="1"/>
</dbReference>
<dbReference type="PANTHER" id="PTHR35889">
    <property type="entry name" value="CYCLOINULO-OLIGOSACCHARIDE FRUCTANOTRANSFERASE-RELATED"/>
    <property type="match status" value="1"/>
</dbReference>
<evidence type="ECO:0000313" key="6">
    <source>
        <dbReference type="Proteomes" id="UP000644507"/>
    </source>
</evidence>
<dbReference type="GO" id="GO:0020037">
    <property type="term" value="F:heme binding"/>
    <property type="evidence" value="ECO:0007669"/>
    <property type="project" value="InterPro"/>
</dbReference>
<feature type="domain" description="DUF1553" evidence="3">
    <location>
        <begin position="676"/>
        <end position="925"/>
    </location>
</feature>
<reference evidence="5" key="2">
    <citation type="submission" date="2020-09" db="EMBL/GenBank/DDBJ databases">
        <authorList>
            <person name="Sun Q."/>
            <person name="Kim S."/>
        </authorList>
    </citation>
    <scope>NUCLEOTIDE SEQUENCE</scope>
    <source>
        <strain evidence="5">KCTC 12988</strain>
    </source>
</reference>
<comment type="caution">
    <text evidence="5">The sequence shown here is derived from an EMBL/GenBank/DDBJ whole genome shotgun (WGS) entry which is preliminary data.</text>
</comment>
<feature type="domain" description="Cytochrome C Planctomycete-type" evidence="4">
    <location>
        <begin position="25"/>
        <end position="81"/>
    </location>
</feature>
<name>A0A918WLW2_9BACT</name>
<feature type="domain" description="DUF1549" evidence="2">
    <location>
        <begin position="122"/>
        <end position="323"/>
    </location>
</feature>
<dbReference type="EMBL" id="BMXI01000009">
    <property type="protein sequence ID" value="GHC55185.1"/>
    <property type="molecule type" value="Genomic_DNA"/>
</dbReference>
<dbReference type="AlphaFoldDB" id="A0A918WLW2"/>
<dbReference type="Pfam" id="PF13385">
    <property type="entry name" value="Laminin_G_3"/>
    <property type="match status" value="1"/>
</dbReference>
<dbReference type="InterPro" id="IPR011444">
    <property type="entry name" value="DUF1549"/>
</dbReference>
<dbReference type="GO" id="GO:0009055">
    <property type="term" value="F:electron transfer activity"/>
    <property type="evidence" value="ECO:0007669"/>
    <property type="project" value="InterPro"/>
</dbReference>
<proteinExistence type="predicted"/>
<keyword evidence="6" id="KW-1185">Reference proteome</keyword>
<evidence type="ECO:0008006" key="7">
    <source>
        <dbReference type="Google" id="ProtNLM"/>
    </source>
</evidence>
<dbReference type="RefSeq" id="WP_377047502.1">
    <property type="nucleotide sequence ID" value="NZ_JBHLZH010000007.1"/>
</dbReference>
<dbReference type="Pfam" id="PF07587">
    <property type="entry name" value="PSD1"/>
    <property type="match status" value="1"/>
</dbReference>
<sequence length="978" mass="110114">MTLASPVGAEIDFSRDIQPLLSENCYFCHGTDPEHREADLRLDIRDDAIEAGAIVPGDPSKSEIVSRMRLAPDHEDLMPPKSSHRTLTDDQITLLENWIREGAEYSDHWAFTPLPEPTGRSIDEIVEHRLEERGLKLKPQADPHHLLRRLTLDLTGLPPTPEEIEAFDPNKVEEAIDRLLASPRFGEHMAVPWLDIARYADTYGFQQDLDRFVWPYRDYVIEAFNKNKPFDRFIHEQIAGDLLPDADHESRLATAFSRLHQQKVEGGSVEEEFRVEYIADRLQTYGTAFLGLTMECSRCHDHKYDPTTAKDYYSLFAFFDDIDEAGLYSYFNPEAVPTPALPLLTEEEKEKMAALEAAVRSAEEKVSALQSQSLAEAPGNPIQLPLPNELLHLTFDDPKTVGANSSVPGKNQNAIQLTGDDAFTTQVGDFSREQPFTVSTWIQTPDVKERAVIFSRSKAWTDAASRGYELLLIDNHLQWSLIHYWPGNAISVKTEQALEPNQWYHVTVTNDGSSKAAGLQVFIDGQAAETKIIRDQLTKEIKGGGNPHIHIGERMRDRGFKKGLVDDFRVFDRQLTTMEISALARTEAIALDHETQLARTPEYQTALSELQTSRAELYQAQNSVVEIMTMIELPEPKQAYILNRGEYSNRGEPVDPAFPAFLPSLGIEPPADKPLNRLDLAEWTTHPDNPLTSRVNVNRIWQSFFGRGLVGTPEDFGIQGEYPEYLELLNELSARFIQSGWDFKALVKEIVSSKVYQQASLASAAELESDPENQLLARGPRHRLSAEVIRDQALYSSGLLVEKLGGPPVKPYDLSESFKPNEPDTGEGLYRRSLYTYWRRTAPSPAMSAFDAGKRDVCAAKRDTTSTPLQALVLLNGTQFVEAARHLAETVFAEEPDFAEGVKKIFFTLTSRQPDETEVKILTQLYEEQLAHYRKHPDEAKSFLHQGQAKPREATPELAALTALTQALMNLHEVNIKS</sequence>
<feature type="coiled-coil region" evidence="1">
    <location>
        <begin position="345"/>
        <end position="372"/>
    </location>
</feature>